<dbReference type="InterPro" id="IPR023232">
    <property type="entry name" value="Glyco_hydro_2_AS"/>
</dbReference>
<evidence type="ECO:0000256" key="2">
    <source>
        <dbReference type="ARBA" id="ARBA00007401"/>
    </source>
</evidence>
<dbReference type="Gene3D" id="2.60.40.10">
    <property type="entry name" value="Immunoglobulins"/>
    <property type="match status" value="2"/>
</dbReference>
<dbReference type="PROSITE" id="PS00719">
    <property type="entry name" value="GLYCOSYL_HYDROL_F2_1"/>
    <property type="match status" value="1"/>
</dbReference>
<evidence type="ECO:0000256" key="6">
    <source>
        <dbReference type="ARBA" id="ARBA00023295"/>
    </source>
</evidence>
<dbReference type="SMART" id="SM01038">
    <property type="entry name" value="Bgal_small_N"/>
    <property type="match status" value="1"/>
</dbReference>
<dbReference type="Proteomes" id="UP001306950">
    <property type="component" value="Unassembled WGS sequence"/>
</dbReference>
<dbReference type="InterPro" id="IPR006104">
    <property type="entry name" value="Glyco_hydro_2_N"/>
</dbReference>
<dbReference type="Pfam" id="PF02929">
    <property type="entry name" value="Bgal_small_N"/>
    <property type="match status" value="1"/>
</dbReference>
<evidence type="ECO:0000256" key="7">
    <source>
        <dbReference type="ARBA" id="ARBA00032230"/>
    </source>
</evidence>
<evidence type="ECO:0000313" key="10">
    <source>
        <dbReference type="EMBL" id="MEF2965008.1"/>
    </source>
</evidence>
<keyword evidence="11" id="KW-1185">Reference proteome</keyword>
<accession>A0ABU7VNP7</accession>
<dbReference type="EMBL" id="JAZHPZ010000001">
    <property type="protein sequence ID" value="MEF2965008.1"/>
    <property type="molecule type" value="Genomic_DNA"/>
</dbReference>
<dbReference type="Pfam" id="PF02837">
    <property type="entry name" value="Glyco_hydro_2_N"/>
    <property type="match status" value="1"/>
</dbReference>
<comment type="caution">
    <text evidence="10">The sequence shown here is derived from an EMBL/GenBank/DDBJ whole genome shotgun (WGS) entry which is preliminary data.</text>
</comment>
<dbReference type="SUPFAM" id="SSF74650">
    <property type="entry name" value="Galactose mutarotase-like"/>
    <property type="match status" value="1"/>
</dbReference>
<organism evidence="10 11">
    <name type="scientific">Paenibacillus haidiansis</name>
    <dbReference type="NCBI Taxonomy" id="1574488"/>
    <lineage>
        <taxon>Bacteria</taxon>
        <taxon>Bacillati</taxon>
        <taxon>Bacillota</taxon>
        <taxon>Bacilli</taxon>
        <taxon>Bacillales</taxon>
        <taxon>Paenibacillaceae</taxon>
        <taxon>Paenibacillus</taxon>
    </lineage>
</organism>
<dbReference type="InterPro" id="IPR017853">
    <property type="entry name" value="GH"/>
</dbReference>
<dbReference type="GO" id="GO:0016787">
    <property type="term" value="F:hydrolase activity"/>
    <property type="evidence" value="ECO:0007669"/>
    <property type="project" value="UniProtKB-KW"/>
</dbReference>
<comment type="catalytic activity">
    <reaction evidence="1 8">
        <text>Hydrolysis of terminal non-reducing beta-D-galactose residues in beta-D-galactosides.</text>
        <dbReference type="EC" id="3.2.1.23"/>
    </reaction>
</comment>
<evidence type="ECO:0000256" key="4">
    <source>
        <dbReference type="ARBA" id="ARBA00013303"/>
    </source>
</evidence>
<dbReference type="PROSITE" id="PS00608">
    <property type="entry name" value="GLYCOSYL_HYDROL_F2_2"/>
    <property type="match status" value="1"/>
</dbReference>
<dbReference type="InterPro" id="IPR036156">
    <property type="entry name" value="Beta-gal/glucu_dom_sf"/>
</dbReference>
<dbReference type="InterPro" id="IPR008979">
    <property type="entry name" value="Galactose-bd-like_sf"/>
</dbReference>
<evidence type="ECO:0000259" key="9">
    <source>
        <dbReference type="SMART" id="SM01038"/>
    </source>
</evidence>
<dbReference type="InterPro" id="IPR004199">
    <property type="entry name" value="B-gal_small/dom_5"/>
</dbReference>
<dbReference type="SUPFAM" id="SSF49785">
    <property type="entry name" value="Galactose-binding domain-like"/>
    <property type="match status" value="1"/>
</dbReference>
<dbReference type="Pfam" id="PF16353">
    <property type="entry name" value="LacZ_4"/>
    <property type="match status" value="1"/>
</dbReference>
<evidence type="ECO:0000256" key="1">
    <source>
        <dbReference type="ARBA" id="ARBA00001412"/>
    </source>
</evidence>
<dbReference type="SUPFAM" id="SSF51445">
    <property type="entry name" value="(Trans)glycosidases"/>
    <property type="match status" value="1"/>
</dbReference>
<dbReference type="EC" id="3.2.1.23" evidence="3 8"/>
<dbReference type="PANTHER" id="PTHR46323:SF2">
    <property type="entry name" value="BETA-GALACTOSIDASE"/>
    <property type="match status" value="1"/>
</dbReference>
<keyword evidence="5 8" id="KW-0378">Hydrolase</keyword>
<evidence type="ECO:0000256" key="8">
    <source>
        <dbReference type="RuleBase" id="RU361154"/>
    </source>
</evidence>
<dbReference type="Gene3D" id="2.70.98.10">
    <property type="match status" value="1"/>
</dbReference>
<dbReference type="PANTHER" id="PTHR46323">
    <property type="entry name" value="BETA-GALACTOSIDASE"/>
    <property type="match status" value="1"/>
</dbReference>
<dbReference type="PRINTS" id="PR00132">
    <property type="entry name" value="GLHYDRLASE2"/>
</dbReference>
<evidence type="ECO:0000256" key="3">
    <source>
        <dbReference type="ARBA" id="ARBA00012756"/>
    </source>
</evidence>
<dbReference type="InterPro" id="IPR023230">
    <property type="entry name" value="Glyco_hydro_2_CS"/>
</dbReference>
<comment type="similarity">
    <text evidence="2 8">Belongs to the glycosyl hydrolase 2 family.</text>
</comment>
<dbReference type="InterPro" id="IPR014718">
    <property type="entry name" value="GH-type_carb-bd"/>
</dbReference>
<sequence length="1044" mass="118458">MRKKKLVYNPPANGYPEWNNNPEIFALNRMDAHAAFITYDSLKEALDGKRDESRSRYSLNGMWKFAWAENPDHRIQHFYEQDYDCSGWAEIPVPSHWQLQGYDYPQYTNVRYPWIEQEDLKPPFAPTKYNPVGSYVRTFSVPEHWEDQPVYISLQGVESAFYVWLNGELVGYSEDTFTPAEFDLTPYLIPGTNKLAVEVYRWSDASWLEDQDFWRMSGIFRDVYLYTAPDAHIYDFKALADLDRDFSSGSLSVTARILNYSERDQQALSIEAQLYDDERNPVWSQPLSGNVPLRSQPEQTAVLTGMVEAPKRWSAEYPHLYTLVITLKDAAGKSVQYVSCKVGFRRFEIEGGLMKINGQVIEFKGVNRHEFSHTKGRTIGADEMIRDIILMKAYNINAVRTSHYPNHPLWYELCDEYGLYVIDEVNLETHGSWRYGQQEEEDTIPGSKPEWLDNVLDRAKSMYERDKNHPSILIWSLGNESFGGDNFLHMYRYFKETDPSRVVHYEGVFHFRRSDAASDIESHMYSNIAVIENYAKNDPQKPFILCEYSHAMGNSCGGLSDYWDLFDRYPVLQGGFIWDWIDQSILTKTEDGVEYLAYGGDFGESPHDGTFCGNGLIFADRTVSPKIHEVKKCYQSVRFDGSRLSEGVLKVANRYLFTDLGEFDFEWSVMADGEPAAAGRKTVSVAPGAAEEVDVSELVELAAAGTNGEEYIATFRFLLKQNTPWAEQGQEVAFGQFALPAVQKPRAERLEPAQPLQAGTSAGASGVPVLTVNGDGFAVSFDQATGELFSYAAGGTELVKRAPRPNFWRAMVDNDRGNGHEERSGVWRKAGEGRRLLRFAYEATPYKVDVAADYALPTAPESLCTLTYTVHGNGQVDVRMTLAPGEGLPDIPEVGIMLEMDGAFDRLEWYGKGPFENYFDRNTGAKIGKYGGLVKDQWVPYLRPQECGNKTEVRQAAVFNEQGVGLFFEGRPKFELNVLPFTPEEIEASDHAYKLPSSDKTVIRVMAKQMGVGGDDSWGARPHPQHLLHANRDYHLTFSFRAKL</sequence>
<dbReference type="SUPFAM" id="SSF49303">
    <property type="entry name" value="beta-Galactosidase/glucuronidase domain"/>
    <property type="match status" value="2"/>
</dbReference>
<reference evidence="10 11" key="1">
    <citation type="submission" date="2024-02" db="EMBL/GenBank/DDBJ databases">
        <title>A nitrogen-fixing paenibacillus bacterium.</title>
        <authorList>
            <person name="Zhang W.L."/>
            <person name="Chen S.F."/>
        </authorList>
    </citation>
    <scope>NUCLEOTIDE SEQUENCE [LARGE SCALE GENOMIC DNA]</scope>
    <source>
        <strain evidence="10 11">M1</strain>
    </source>
</reference>
<proteinExistence type="inferred from homology"/>
<evidence type="ECO:0000256" key="5">
    <source>
        <dbReference type="ARBA" id="ARBA00022801"/>
    </source>
</evidence>
<keyword evidence="6 8" id="KW-0326">Glycosidase</keyword>
<name>A0ABU7VNP7_9BACL</name>
<dbReference type="RefSeq" id="WP_331845201.1">
    <property type="nucleotide sequence ID" value="NZ_JAZHPZ010000001.1"/>
</dbReference>
<dbReference type="Pfam" id="PF00703">
    <property type="entry name" value="Glyco_hydro_2"/>
    <property type="match status" value="1"/>
</dbReference>
<dbReference type="Pfam" id="PF02836">
    <property type="entry name" value="Glyco_hydro_2_C"/>
    <property type="match status" value="1"/>
</dbReference>
<dbReference type="InterPro" id="IPR032312">
    <property type="entry name" value="LacZ_4"/>
</dbReference>
<dbReference type="InterPro" id="IPR006101">
    <property type="entry name" value="Glyco_hydro_2"/>
</dbReference>
<dbReference type="InterPro" id="IPR006102">
    <property type="entry name" value="Ig-like_GH2"/>
</dbReference>
<evidence type="ECO:0000313" key="11">
    <source>
        <dbReference type="Proteomes" id="UP001306950"/>
    </source>
</evidence>
<dbReference type="InterPro" id="IPR050347">
    <property type="entry name" value="Bact_Beta-galactosidase"/>
</dbReference>
<dbReference type="InterPro" id="IPR011013">
    <property type="entry name" value="Gal_mutarotase_sf_dom"/>
</dbReference>
<gene>
    <name evidence="10" type="ORF">V3851_04120</name>
</gene>
<protein>
    <recommendedName>
        <fullName evidence="4 8">Beta-galactosidase</fullName>
        <ecNumber evidence="3 8">3.2.1.23</ecNumber>
    </recommendedName>
    <alternativeName>
        <fullName evidence="7 8">Lactase</fullName>
    </alternativeName>
</protein>
<dbReference type="Gene3D" id="3.20.20.80">
    <property type="entry name" value="Glycosidases"/>
    <property type="match status" value="1"/>
</dbReference>
<dbReference type="Gene3D" id="2.60.120.260">
    <property type="entry name" value="Galactose-binding domain-like"/>
    <property type="match status" value="1"/>
</dbReference>
<feature type="domain" description="Beta galactosidase small chain/" evidence="9">
    <location>
        <begin position="771"/>
        <end position="1041"/>
    </location>
</feature>
<dbReference type="InterPro" id="IPR013783">
    <property type="entry name" value="Ig-like_fold"/>
</dbReference>
<dbReference type="InterPro" id="IPR006103">
    <property type="entry name" value="Glyco_hydro_2_cat"/>
</dbReference>